<dbReference type="RefSeq" id="WP_198571635.1">
    <property type="nucleotide sequence ID" value="NZ_CP066167.1"/>
</dbReference>
<dbReference type="GO" id="GO:0043683">
    <property type="term" value="P:type IV pilus assembly"/>
    <property type="evidence" value="ECO:0007669"/>
    <property type="project" value="InterPro"/>
</dbReference>
<evidence type="ECO:0000313" key="3">
    <source>
        <dbReference type="Proteomes" id="UP000596063"/>
    </source>
</evidence>
<accession>A0A7T4R497</accession>
<gene>
    <name evidence="2" type="ORF">I6N98_11640</name>
</gene>
<dbReference type="InterPro" id="IPR032092">
    <property type="entry name" value="PilW"/>
</dbReference>
<keyword evidence="1" id="KW-0472">Membrane</keyword>
<dbReference type="EMBL" id="CP066167">
    <property type="protein sequence ID" value="QQD20161.1"/>
    <property type="molecule type" value="Genomic_DNA"/>
</dbReference>
<dbReference type="KEGG" id="snan:I6N98_11640"/>
<sequence>MRQLHRQQGFGLVELMISITLGLFLSAAIIQVFLGTSSSARIQDAQAQVQENARFAMRFLGQEIRMAGYAGCSSLGNIPVNNIALPAANVDFSMATALVGGNDVDKNNALSAVVGTDTLEIKRGSDEFMRITGNLAPNNANVQIEDNSIGLVKGDYVLITDCLNADIFRIVNQPKGPGEGKATFTHSKGQMNSDNRLSKVYGADAEILAFETIRFFVRDSGRDTSAGDPINSLYVERRTVGSSGSMSSAIELVEGVEDLQLTYGEDTDGDRSVDVYRDAASVVDWEAALSVRVELVLVSNSTNVVGTSGSTQAQSTVDADGNVIVNQDGRFRQVFTSVFAVRNKLP</sequence>
<dbReference type="InterPro" id="IPR012902">
    <property type="entry name" value="N_methyl_site"/>
</dbReference>
<keyword evidence="3" id="KW-1185">Reference proteome</keyword>
<protein>
    <submittedName>
        <fullName evidence="2">PilW family protein</fullName>
    </submittedName>
</protein>
<keyword evidence="1" id="KW-0812">Transmembrane</keyword>
<proteinExistence type="predicted"/>
<reference evidence="2 3" key="1">
    <citation type="submission" date="2020-12" db="EMBL/GenBank/DDBJ databases">
        <authorList>
            <person name="Shan Y."/>
        </authorList>
    </citation>
    <scope>NUCLEOTIDE SEQUENCE [LARGE SCALE GENOMIC DNA]</scope>
    <source>
        <strain evidence="3">csc3.9</strain>
    </source>
</reference>
<dbReference type="Pfam" id="PF07963">
    <property type="entry name" value="N_methyl"/>
    <property type="match status" value="1"/>
</dbReference>
<dbReference type="Proteomes" id="UP000596063">
    <property type="component" value="Chromosome"/>
</dbReference>
<organism evidence="2 3">
    <name type="scientific">Spongiibacter nanhainus</name>
    <dbReference type="NCBI Taxonomy" id="2794344"/>
    <lineage>
        <taxon>Bacteria</taxon>
        <taxon>Pseudomonadati</taxon>
        <taxon>Pseudomonadota</taxon>
        <taxon>Gammaproteobacteria</taxon>
        <taxon>Cellvibrionales</taxon>
        <taxon>Spongiibacteraceae</taxon>
        <taxon>Spongiibacter</taxon>
    </lineage>
</organism>
<name>A0A7T4R497_9GAMM</name>
<evidence type="ECO:0000256" key="1">
    <source>
        <dbReference type="SAM" id="Phobius"/>
    </source>
</evidence>
<feature type="transmembrane region" description="Helical" evidence="1">
    <location>
        <begin position="12"/>
        <end position="34"/>
    </location>
</feature>
<dbReference type="AlphaFoldDB" id="A0A7T4R497"/>
<evidence type="ECO:0000313" key="2">
    <source>
        <dbReference type="EMBL" id="QQD20161.1"/>
    </source>
</evidence>
<dbReference type="Pfam" id="PF16074">
    <property type="entry name" value="PilW"/>
    <property type="match status" value="1"/>
</dbReference>
<keyword evidence="1" id="KW-1133">Transmembrane helix</keyword>